<dbReference type="Pfam" id="PF02566">
    <property type="entry name" value="OsmC"/>
    <property type="match status" value="1"/>
</dbReference>
<dbReference type="EMBL" id="MCHY01000006">
    <property type="protein sequence ID" value="RKD25554.1"/>
    <property type="molecule type" value="Genomic_DNA"/>
</dbReference>
<name>A0A419SMN7_9BACL</name>
<dbReference type="PANTHER" id="PTHR42830">
    <property type="entry name" value="OSMOTICALLY INDUCIBLE FAMILY PROTEIN"/>
    <property type="match status" value="1"/>
</dbReference>
<reference evidence="1 2" key="1">
    <citation type="submission" date="2016-08" db="EMBL/GenBank/DDBJ databases">
        <title>Novel Firmicute Genomes.</title>
        <authorList>
            <person name="Poppleton D.I."/>
            <person name="Gribaldo S."/>
        </authorList>
    </citation>
    <scope>NUCLEOTIDE SEQUENCE [LARGE SCALE GENOMIC DNA]</scope>
    <source>
        <strain evidence="1 2">RAOx-1</strain>
    </source>
</reference>
<dbReference type="InterPro" id="IPR003718">
    <property type="entry name" value="OsmC/Ohr_fam"/>
</dbReference>
<dbReference type="PANTHER" id="PTHR42830:SF2">
    <property type="entry name" value="OSMC_OHR FAMILY PROTEIN"/>
    <property type="match status" value="1"/>
</dbReference>
<comment type="caution">
    <text evidence="1">The sequence shown here is derived from an EMBL/GenBank/DDBJ whole genome shotgun (WGS) entry which is preliminary data.</text>
</comment>
<proteinExistence type="predicted"/>
<dbReference type="OrthoDB" id="2242871at2"/>
<gene>
    <name evidence="1" type="ORF">BEP19_01010</name>
</gene>
<dbReference type="Gene3D" id="3.30.300.20">
    <property type="match status" value="1"/>
</dbReference>
<dbReference type="Proteomes" id="UP000284219">
    <property type="component" value="Unassembled WGS sequence"/>
</dbReference>
<dbReference type="InterPro" id="IPR036102">
    <property type="entry name" value="OsmC/Ohrsf"/>
</dbReference>
<protein>
    <recommendedName>
        <fullName evidence="3">Peroxiredoxin</fullName>
    </recommendedName>
</protein>
<evidence type="ECO:0008006" key="3">
    <source>
        <dbReference type="Google" id="ProtNLM"/>
    </source>
</evidence>
<dbReference type="RefSeq" id="WP_120188223.1">
    <property type="nucleotide sequence ID" value="NZ_MCHY01000006.1"/>
</dbReference>
<dbReference type="InterPro" id="IPR015946">
    <property type="entry name" value="KH_dom-like_a/b"/>
</dbReference>
<accession>A0A419SMN7</accession>
<dbReference type="AlphaFoldDB" id="A0A419SMN7"/>
<organism evidence="1 2">
    <name type="scientific">Ammoniphilus oxalaticus</name>
    <dbReference type="NCBI Taxonomy" id="66863"/>
    <lineage>
        <taxon>Bacteria</taxon>
        <taxon>Bacillati</taxon>
        <taxon>Bacillota</taxon>
        <taxon>Bacilli</taxon>
        <taxon>Bacillales</taxon>
        <taxon>Paenibacillaceae</taxon>
        <taxon>Aneurinibacillus group</taxon>
        <taxon>Ammoniphilus</taxon>
    </lineage>
</organism>
<evidence type="ECO:0000313" key="1">
    <source>
        <dbReference type="EMBL" id="RKD25554.1"/>
    </source>
</evidence>
<dbReference type="SUPFAM" id="SSF82784">
    <property type="entry name" value="OsmC-like"/>
    <property type="match status" value="1"/>
</dbReference>
<sequence length="149" mass="15710">MSKKYHFNLEANWSGGRDGAGKISSGKLQAPISAPAELGGPGTGTNPEELLLGAASTCYLITLGIVLTNRKLPVEDITLASECILDGEGGLKFEKIIHRPTIILGKDATEEDIETAKKGAERAESACMISKTLEGNVEVTVEPTITIQS</sequence>
<keyword evidence="2" id="KW-1185">Reference proteome</keyword>
<dbReference type="InterPro" id="IPR052707">
    <property type="entry name" value="OsmC_Ohr_Peroxiredoxin"/>
</dbReference>
<evidence type="ECO:0000313" key="2">
    <source>
        <dbReference type="Proteomes" id="UP000284219"/>
    </source>
</evidence>